<protein>
    <recommendedName>
        <fullName evidence="1">Spore protein YkvP/CgeB glycosyl transferase-like domain-containing protein</fullName>
    </recommendedName>
</protein>
<evidence type="ECO:0000259" key="1">
    <source>
        <dbReference type="Pfam" id="PF13524"/>
    </source>
</evidence>
<evidence type="ECO:0000313" key="2">
    <source>
        <dbReference type="EMBL" id="VAX25605.1"/>
    </source>
</evidence>
<name>A0A3B1D1U6_9ZZZZ</name>
<gene>
    <name evidence="2" type="ORF">MNBD_NITROSPINAE02-576</name>
</gene>
<dbReference type="InterPro" id="IPR055259">
    <property type="entry name" value="YkvP/CgeB_Glyco_trans-like"/>
</dbReference>
<sequence length="377" mass="43056">MKDIKFILLKGISNFKAIHSSLVEKGATVVVVKPDMPAIINATRGGGCVIISLSFDNFVLEMARNVDCLVVSWLSDKITVANADFTGIDKSRYYVFSLDPKDVKDFINRGVKAWLLPSSSGLDGDAPLKLQGDDAEKYSSDISFVGQSITVKHNPHLQFLLNFSNLSRHLNGVIEKQVDDFSSNTLKEAYDSGELNSFSLQYMLDYIHMLDIRDLDFALGCEASSRLRKRLVSKLDGFDVRVYGDSHWESVRNGTIKVHKEISYRKETPKVYSRSKINLNITKTFFEGTIQRVYDIIYCGGFCLTDYREDIENRFEPGKEIETYRNENELVDKARYYLEHDNEREDIREGGYRRLQKEHRVGHRVDQVMQIIGSALT</sequence>
<reference evidence="2" key="1">
    <citation type="submission" date="2018-06" db="EMBL/GenBank/DDBJ databases">
        <authorList>
            <person name="Zhirakovskaya E."/>
        </authorList>
    </citation>
    <scope>NUCLEOTIDE SEQUENCE</scope>
</reference>
<accession>A0A3B1D1U6</accession>
<organism evidence="2">
    <name type="scientific">hydrothermal vent metagenome</name>
    <dbReference type="NCBI Taxonomy" id="652676"/>
    <lineage>
        <taxon>unclassified sequences</taxon>
        <taxon>metagenomes</taxon>
        <taxon>ecological metagenomes</taxon>
    </lineage>
</organism>
<feature type="domain" description="Spore protein YkvP/CgeB glycosyl transferase-like" evidence="1">
    <location>
        <begin position="229"/>
        <end position="370"/>
    </location>
</feature>
<dbReference type="Pfam" id="PF13524">
    <property type="entry name" value="Glyco_trans_1_2"/>
    <property type="match status" value="1"/>
</dbReference>
<proteinExistence type="predicted"/>
<dbReference type="EMBL" id="UOGE01000107">
    <property type="protein sequence ID" value="VAX25605.1"/>
    <property type="molecule type" value="Genomic_DNA"/>
</dbReference>
<dbReference type="AlphaFoldDB" id="A0A3B1D1U6"/>